<comment type="caution">
    <text evidence="1">The sequence shown here is derived from an EMBL/GenBank/DDBJ whole genome shotgun (WGS) entry which is preliminary data.</text>
</comment>
<dbReference type="Proteomes" id="UP000765509">
    <property type="component" value="Unassembled WGS sequence"/>
</dbReference>
<protein>
    <submittedName>
        <fullName evidence="1">Uncharacterized protein</fullName>
    </submittedName>
</protein>
<evidence type="ECO:0000313" key="1">
    <source>
        <dbReference type="EMBL" id="MBW0518571.1"/>
    </source>
</evidence>
<sequence>MAIEYPDKWLASEVSGMDKEDEGESPQNKFKMDLKPHEVNSSRIAEDYFNLFKEETGYISDIGKDVMGEESKDNIIKPLAKRKFEELENESAVII</sequence>
<dbReference type="AlphaFoldDB" id="A0A9Q3EGR4"/>
<evidence type="ECO:0000313" key="2">
    <source>
        <dbReference type="Proteomes" id="UP000765509"/>
    </source>
</evidence>
<dbReference type="EMBL" id="AVOT02026733">
    <property type="protein sequence ID" value="MBW0518571.1"/>
    <property type="molecule type" value="Genomic_DNA"/>
</dbReference>
<proteinExistence type="predicted"/>
<organism evidence="1 2">
    <name type="scientific">Austropuccinia psidii MF-1</name>
    <dbReference type="NCBI Taxonomy" id="1389203"/>
    <lineage>
        <taxon>Eukaryota</taxon>
        <taxon>Fungi</taxon>
        <taxon>Dikarya</taxon>
        <taxon>Basidiomycota</taxon>
        <taxon>Pucciniomycotina</taxon>
        <taxon>Pucciniomycetes</taxon>
        <taxon>Pucciniales</taxon>
        <taxon>Sphaerophragmiaceae</taxon>
        <taxon>Austropuccinia</taxon>
    </lineage>
</organism>
<accession>A0A9Q3EGR4</accession>
<reference evidence="1" key="1">
    <citation type="submission" date="2021-03" db="EMBL/GenBank/DDBJ databases">
        <title>Draft genome sequence of rust myrtle Austropuccinia psidii MF-1, a brazilian biotype.</title>
        <authorList>
            <person name="Quecine M.C."/>
            <person name="Pachon D.M.R."/>
            <person name="Bonatelli M.L."/>
            <person name="Correr F.H."/>
            <person name="Franceschini L.M."/>
            <person name="Leite T.F."/>
            <person name="Margarido G.R.A."/>
            <person name="Almeida C.A."/>
            <person name="Ferrarezi J.A."/>
            <person name="Labate C.A."/>
        </authorList>
    </citation>
    <scope>NUCLEOTIDE SEQUENCE</scope>
    <source>
        <strain evidence="1">MF-1</strain>
    </source>
</reference>
<keyword evidence="2" id="KW-1185">Reference proteome</keyword>
<gene>
    <name evidence="1" type="ORF">O181_058286</name>
</gene>
<name>A0A9Q3EGR4_9BASI</name>